<proteinExistence type="predicted"/>
<evidence type="ECO:0000313" key="3">
    <source>
        <dbReference type="Proteomes" id="UP000702425"/>
    </source>
</evidence>
<feature type="domain" description="ABC transporter" evidence="1">
    <location>
        <begin position="31"/>
        <end position="65"/>
    </location>
</feature>
<dbReference type="Pfam" id="PF00005">
    <property type="entry name" value="ABC_tran"/>
    <property type="match status" value="1"/>
</dbReference>
<protein>
    <recommendedName>
        <fullName evidence="1">ABC transporter domain-containing protein</fullName>
    </recommendedName>
</protein>
<evidence type="ECO:0000259" key="1">
    <source>
        <dbReference type="Pfam" id="PF00005"/>
    </source>
</evidence>
<reference evidence="2 3" key="1">
    <citation type="journal article" date="2020" name="Sci. Rep.">
        <title>A novel cyanobacterial geosmin producer, revising GeoA distribution and dispersion patterns in Bacteria.</title>
        <authorList>
            <person name="Churro C."/>
            <person name="Semedo-Aguiar A.P."/>
            <person name="Silva A.D."/>
            <person name="Pereira-Leal J.B."/>
            <person name="Leite R.B."/>
        </authorList>
    </citation>
    <scope>NUCLEOTIDE SEQUENCE [LARGE SCALE GENOMIC DNA]</scope>
    <source>
        <strain evidence="2 3">IPMA8</strain>
    </source>
</reference>
<gene>
    <name evidence="2" type="ORF">E5S67_02362</name>
</gene>
<dbReference type="RefSeq" id="WP_216670371.1">
    <property type="nucleotide sequence ID" value="NZ_CAWPPK010000247.1"/>
</dbReference>
<dbReference type="EMBL" id="SRRZ01000035">
    <property type="protein sequence ID" value="NQE34634.1"/>
    <property type="molecule type" value="Genomic_DNA"/>
</dbReference>
<name>A0ABX2CW37_9CYAN</name>
<evidence type="ECO:0000313" key="2">
    <source>
        <dbReference type="EMBL" id="NQE34634.1"/>
    </source>
</evidence>
<sequence length="71" mass="7235">MTKSPNSHPPAAAAKQLELTNLSDSRIGDAQKTVIIASGSGCGKSTLLRIIAGLEYPTVGGVFIDPDVASP</sequence>
<dbReference type="InterPro" id="IPR003439">
    <property type="entry name" value="ABC_transporter-like_ATP-bd"/>
</dbReference>
<dbReference type="Proteomes" id="UP000702425">
    <property type="component" value="Unassembled WGS sequence"/>
</dbReference>
<organism evidence="2 3">
    <name type="scientific">Microcoleus asticus IPMA8</name>
    <dbReference type="NCBI Taxonomy" id="2563858"/>
    <lineage>
        <taxon>Bacteria</taxon>
        <taxon>Bacillati</taxon>
        <taxon>Cyanobacteriota</taxon>
        <taxon>Cyanophyceae</taxon>
        <taxon>Oscillatoriophycideae</taxon>
        <taxon>Oscillatoriales</taxon>
        <taxon>Microcoleaceae</taxon>
        <taxon>Microcoleus</taxon>
        <taxon>Microcoleus asticus</taxon>
    </lineage>
</organism>
<accession>A0ABX2CW37</accession>
<comment type="caution">
    <text evidence="2">The sequence shown here is derived from an EMBL/GenBank/DDBJ whole genome shotgun (WGS) entry which is preliminary data.</text>
</comment>
<keyword evidence="3" id="KW-1185">Reference proteome</keyword>